<organism evidence="1">
    <name type="scientific">Vibrio alginolyticus</name>
    <dbReference type="NCBI Taxonomy" id="663"/>
    <lineage>
        <taxon>Bacteria</taxon>
        <taxon>Pseudomonadati</taxon>
        <taxon>Pseudomonadota</taxon>
        <taxon>Gammaproteobacteria</taxon>
        <taxon>Vibrionales</taxon>
        <taxon>Vibrionaceae</taxon>
        <taxon>Vibrio</taxon>
    </lineage>
</organism>
<name>A0A1W6TLM6_VIBAL</name>
<keyword evidence="1" id="KW-0614">Plasmid</keyword>
<sequence length="538" mass="61430">MYEDEDLGRIGETLVDAAAAQESITCSPPALDRYGWDLILEFHNKGSALLLDASDSMYTVYAQVKAFKSCYDNYPGRAIKLSNLHHMITSPNPCFIFFVDANTKNFYVVHLWEELIYEGLKSIRQAEKDGVPLHKRSLTINPRTRKALKIENCNGDYNLKDKLLSQIALQPSCYSKRKLEIRQTVGYENGNVKIIANLEKKEFAKLELGLIDSLELNVENFFDNRFNIPLVPTKIPEKIELLSDDYSVELGLAKQPTGDTCECVVFDDNNQEISLSGVLKAYKSEKYLIFSHRYFKFWIDNTASVNNVAGDFLIGKLEGDKLSIDEIERVLKFAFVIFDPSPKTYDFHTDSNTYSFQVDCKEKHNSDGLKGFKLEKILGFIPNLKWLFQLLQIDVATKVTLYDLGRLESSLSILMNQLNNTEKSVARISLPEGCDSIESEKVHYCYIPLSLPLFNEIYIILIEAQGTIDTFDGNTMYSTSMQMKTPLIRKIRRKADVKRFAISAKNLMDVAKSKGRMILSYQSLSEEHIQVFRKVLKN</sequence>
<dbReference type="EMBL" id="CP017904">
    <property type="protein sequence ID" value="ARP21839.1"/>
    <property type="molecule type" value="Genomic_DNA"/>
</dbReference>
<geneLocation type="plasmid" evidence="1">
    <name>pL289</name>
</geneLocation>
<protein>
    <submittedName>
        <fullName evidence="1">Uncharacterized protein</fullName>
    </submittedName>
</protein>
<accession>A0A1W6TLM6</accession>
<reference evidence="1" key="1">
    <citation type="submission" date="2016-10" db="EMBL/GenBank/DDBJ databases">
        <title>The High Quality Genome of Vibrio alginolyticus K01M1.</title>
        <authorList>
            <person name="Wendling C."/>
            <person name="Chibani C.M."/>
            <person name="Hertel R."/>
            <person name="Sproer C."/>
            <person name="Bunk B."/>
            <person name="Overmann J."/>
            <person name="Roth O."/>
            <person name="Liesegang H."/>
        </authorList>
    </citation>
    <scope>NUCLEOTIDE SEQUENCE</scope>
    <source>
        <strain evidence="1">K05K4</strain>
        <plasmid evidence="1">pL289</plasmid>
    </source>
</reference>
<dbReference type="RefSeq" id="WP_025767497.1">
    <property type="nucleotide sequence ID" value="NZ_CP017893.1"/>
</dbReference>
<gene>
    <name evidence="1" type="ORF">K05K4_51370</name>
</gene>
<proteinExistence type="predicted"/>
<evidence type="ECO:0000313" key="1">
    <source>
        <dbReference type="EMBL" id="ARP21839.1"/>
    </source>
</evidence>
<dbReference type="AlphaFoldDB" id="A0A1W6TLM6"/>